<evidence type="ECO:0000256" key="9">
    <source>
        <dbReference type="ARBA" id="ARBA00023212"/>
    </source>
</evidence>
<dbReference type="AlphaFoldDB" id="A0AAY4AJY4"/>
<dbReference type="GO" id="GO:0036157">
    <property type="term" value="C:outer dynein arm"/>
    <property type="evidence" value="ECO:0007669"/>
    <property type="project" value="TreeGrafter"/>
</dbReference>
<sequence length="620" mass="71300">MGGGVEEWTQERTLEKPANQLDLSEEELNEEITRILTSNNPHAPQNIVRYTYKERTYKPMSTVDQLAVHCVLEGNLIHKDSDEARSQRAQQGLIKGQYTMQTSLNLSIYKDEDPGEEAVEMVEGEGGVNEEMGDEESNVRKERKLKNQFNFWDRGSQTLNNPLRCTMYDVYTEELQLQEKNKEKQRTQSSKEDKRETKLLLIFNYLTSFFFFFQSDDISKLARVSTNMERMVVQNIFDDIAQDFQYFEDSADEFSEGGTLLPLWKFHYSKAKRLSVTSLCWNQKYQDLFGVGLGSYDFTKQGSGMLLLYTVKNCTFPQYIFSTDSSVMCLDIHTKMSYLVAVGFYDGCVAVYNLKLKTMLPTHKSSVLSGKHTDPVWQVRWQKDDMDNHHNFFSVSSDGRVVSWTLIKVLKEYVYIRYTLSLKRLDALSPEGAETVDSGRCIDFHKEFDNMFLLGTEEGKIHKSSKAYSNHLIQTYNAHNMAVEAVRWNHFHPRVFISCSYDWTVKIWDHTVPTPMFTFDLNAAVGDVSWAPYSSTVFAAVTSDGKVHVFDLNTNKYKALCQQLVVAKDTSQLTHIEFNPVHPIIIVGDDHGYINCFKLSPNLRKKPKVSLLTLSGFPVK</sequence>
<dbReference type="GO" id="GO:0005874">
    <property type="term" value="C:microtubule"/>
    <property type="evidence" value="ECO:0007669"/>
    <property type="project" value="UniProtKB-KW"/>
</dbReference>
<dbReference type="InterPro" id="IPR050687">
    <property type="entry name" value="Dynein_IC"/>
</dbReference>
<evidence type="ECO:0000256" key="1">
    <source>
        <dbReference type="ARBA" id="ARBA00004430"/>
    </source>
</evidence>
<evidence type="ECO:0000256" key="7">
    <source>
        <dbReference type="ARBA" id="ARBA00023017"/>
    </source>
</evidence>
<dbReference type="PROSITE" id="PS50082">
    <property type="entry name" value="WD_REPEATS_2"/>
    <property type="match status" value="1"/>
</dbReference>
<evidence type="ECO:0000313" key="14">
    <source>
        <dbReference type="Proteomes" id="UP000694580"/>
    </source>
</evidence>
<evidence type="ECO:0000256" key="8">
    <source>
        <dbReference type="ARBA" id="ARBA00023175"/>
    </source>
</evidence>
<dbReference type="GO" id="GO:0036158">
    <property type="term" value="P:outer dynein arm assembly"/>
    <property type="evidence" value="ECO:0007669"/>
    <property type="project" value="TreeGrafter"/>
</dbReference>
<dbReference type="FunFam" id="2.130.10.10:FF:000251">
    <property type="entry name" value="Dynein axonemal intermediate chain 1"/>
    <property type="match status" value="1"/>
</dbReference>
<evidence type="ECO:0000256" key="5">
    <source>
        <dbReference type="ARBA" id="ARBA00022701"/>
    </source>
</evidence>
<dbReference type="PANTHER" id="PTHR12442:SF11">
    <property type="entry name" value="DYNEIN AXONEMAL INTERMEDIATE CHAIN 1"/>
    <property type="match status" value="1"/>
</dbReference>
<protein>
    <recommendedName>
        <fullName evidence="15">Dynein, axonemal, intermediate chain 1, paralog 2</fullName>
    </recommendedName>
</protein>
<dbReference type="InterPro" id="IPR015943">
    <property type="entry name" value="WD40/YVTN_repeat-like_dom_sf"/>
</dbReference>
<name>A0AAY4AJY4_9TELE</name>
<dbReference type="SMART" id="SM00320">
    <property type="entry name" value="WD40"/>
    <property type="match status" value="5"/>
</dbReference>
<evidence type="ECO:0000256" key="4">
    <source>
        <dbReference type="ARBA" id="ARBA00022574"/>
    </source>
</evidence>
<evidence type="ECO:0000256" key="10">
    <source>
        <dbReference type="ARBA" id="ARBA00023273"/>
    </source>
</evidence>
<dbReference type="PANTHER" id="PTHR12442">
    <property type="entry name" value="DYNEIN INTERMEDIATE CHAIN"/>
    <property type="match status" value="1"/>
</dbReference>
<keyword evidence="10" id="KW-0966">Cell projection</keyword>
<keyword evidence="9" id="KW-0206">Cytoskeleton</keyword>
<proteinExistence type="inferred from homology"/>
<evidence type="ECO:0000256" key="12">
    <source>
        <dbReference type="SAM" id="Coils"/>
    </source>
</evidence>
<evidence type="ECO:0000256" key="11">
    <source>
        <dbReference type="PROSITE-ProRule" id="PRU00221"/>
    </source>
</evidence>
<dbReference type="GO" id="GO:0045504">
    <property type="term" value="F:dynein heavy chain binding"/>
    <property type="evidence" value="ECO:0007669"/>
    <property type="project" value="TreeGrafter"/>
</dbReference>
<dbReference type="GO" id="GO:0003341">
    <property type="term" value="P:cilium movement"/>
    <property type="evidence" value="ECO:0007669"/>
    <property type="project" value="TreeGrafter"/>
</dbReference>
<keyword evidence="7" id="KW-0243">Dynein</keyword>
<gene>
    <name evidence="13" type="primary">DNAI1</name>
</gene>
<reference evidence="13 14" key="1">
    <citation type="submission" date="2020-06" db="EMBL/GenBank/DDBJ databases">
        <authorList>
            <consortium name="Wellcome Sanger Institute Data Sharing"/>
        </authorList>
    </citation>
    <scope>NUCLEOTIDE SEQUENCE [LARGE SCALE GENOMIC DNA]</scope>
</reference>
<dbReference type="Proteomes" id="UP000694580">
    <property type="component" value="Chromosome 3"/>
</dbReference>
<evidence type="ECO:0000256" key="6">
    <source>
        <dbReference type="ARBA" id="ARBA00022737"/>
    </source>
</evidence>
<keyword evidence="14" id="KW-1185">Reference proteome</keyword>
<dbReference type="Pfam" id="PF00400">
    <property type="entry name" value="WD40"/>
    <property type="match status" value="1"/>
</dbReference>
<dbReference type="InterPro" id="IPR036322">
    <property type="entry name" value="WD40_repeat_dom_sf"/>
</dbReference>
<keyword evidence="4 11" id="KW-0853">WD repeat</keyword>
<dbReference type="Gene3D" id="2.130.10.10">
    <property type="entry name" value="YVTN repeat-like/Quinoprotein amine dehydrogenase"/>
    <property type="match status" value="2"/>
</dbReference>
<organism evidence="13 14">
    <name type="scientific">Denticeps clupeoides</name>
    <name type="common">denticle herring</name>
    <dbReference type="NCBI Taxonomy" id="299321"/>
    <lineage>
        <taxon>Eukaryota</taxon>
        <taxon>Metazoa</taxon>
        <taxon>Chordata</taxon>
        <taxon>Craniata</taxon>
        <taxon>Vertebrata</taxon>
        <taxon>Euteleostomi</taxon>
        <taxon>Actinopterygii</taxon>
        <taxon>Neopterygii</taxon>
        <taxon>Teleostei</taxon>
        <taxon>Clupei</taxon>
        <taxon>Clupeiformes</taxon>
        <taxon>Denticipitoidei</taxon>
        <taxon>Denticipitidae</taxon>
        <taxon>Denticeps</taxon>
    </lineage>
</organism>
<keyword evidence="6" id="KW-0677">Repeat</keyword>
<dbReference type="PROSITE" id="PS50294">
    <property type="entry name" value="WD_REPEATS_REGION"/>
    <property type="match status" value="1"/>
</dbReference>
<reference evidence="13" key="2">
    <citation type="submission" date="2025-08" db="UniProtKB">
        <authorList>
            <consortium name="Ensembl"/>
        </authorList>
    </citation>
    <scope>IDENTIFICATION</scope>
</reference>
<evidence type="ECO:0000256" key="2">
    <source>
        <dbReference type="ARBA" id="ARBA00011059"/>
    </source>
</evidence>
<dbReference type="GO" id="GO:0045503">
    <property type="term" value="F:dynein light chain binding"/>
    <property type="evidence" value="ECO:0007669"/>
    <property type="project" value="TreeGrafter"/>
</dbReference>
<comment type="similarity">
    <text evidence="2">Belongs to the dynein intermediate chain family.</text>
</comment>
<feature type="coiled-coil region" evidence="12">
    <location>
        <begin position="168"/>
        <end position="197"/>
    </location>
</feature>
<keyword evidence="8" id="KW-0505">Motor protein</keyword>
<keyword evidence="5" id="KW-0493">Microtubule</keyword>
<accession>A0AAY4AJY4</accession>
<keyword evidence="12" id="KW-0175">Coiled coil</keyword>
<reference evidence="13" key="3">
    <citation type="submission" date="2025-09" db="UniProtKB">
        <authorList>
            <consortium name="Ensembl"/>
        </authorList>
    </citation>
    <scope>IDENTIFICATION</scope>
</reference>
<dbReference type="SUPFAM" id="SSF50978">
    <property type="entry name" value="WD40 repeat-like"/>
    <property type="match status" value="1"/>
</dbReference>
<comment type="subcellular location">
    <subcellularLocation>
        <location evidence="1">Cytoplasm</location>
        <location evidence="1">Cytoskeleton</location>
        <location evidence="1">Cilium axoneme</location>
    </subcellularLocation>
</comment>
<evidence type="ECO:0008006" key="15">
    <source>
        <dbReference type="Google" id="ProtNLM"/>
    </source>
</evidence>
<dbReference type="GeneTree" id="ENSGT00940000156436"/>
<dbReference type="InterPro" id="IPR001680">
    <property type="entry name" value="WD40_rpt"/>
</dbReference>
<feature type="repeat" description="WD" evidence="11">
    <location>
        <begin position="476"/>
        <end position="509"/>
    </location>
</feature>
<evidence type="ECO:0000256" key="3">
    <source>
        <dbReference type="ARBA" id="ARBA00022490"/>
    </source>
</evidence>
<dbReference type="Ensembl" id="ENSDCDT00010008025.1">
    <property type="protein sequence ID" value="ENSDCDP00010007641.1"/>
    <property type="gene ID" value="ENSDCDG00010003420.1"/>
</dbReference>
<keyword evidence="3" id="KW-0963">Cytoplasm</keyword>
<evidence type="ECO:0000313" key="13">
    <source>
        <dbReference type="Ensembl" id="ENSDCDP00010007641.1"/>
    </source>
</evidence>